<dbReference type="InterPro" id="IPR016024">
    <property type="entry name" value="ARM-type_fold"/>
</dbReference>
<dbReference type="InterPro" id="IPR013428">
    <property type="entry name" value="Membrane-bound_put_N"/>
</dbReference>
<keyword evidence="3 4" id="KW-0408">Iron</keyword>
<dbReference type="PROSITE" id="PS51007">
    <property type="entry name" value="CYTC"/>
    <property type="match status" value="1"/>
</dbReference>
<evidence type="ECO:0000256" key="5">
    <source>
        <dbReference type="SAM" id="SignalP"/>
    </source>
</evidence>
<dbReference type="Gene3D" id="1.25.10.10">
    <property type="entry name" value="Leucine-rich Repeat Variant"/>
    <property type="match status" value="1"/>
</dbReference>
<protein>
    <submittedName>
        <fullName evidence="7">C-type cytochrome</fullName>
    </submittedName>
</protein>
<dbReference type="InterPro" id="IPR009056">
    <property type="entry name" value="Cyt_c-like_dom"/>
</dbReference>
<dbReference type="PANTHER" id="PTHR33546:SF1">
    <property type="entry name" value="LARGE, MULTIFUNCTIONAL SECRETED PROTEIN"/>
    <property type="match status" value="1"/>
</dbReference>
<keyword evidence="1 4" id="KW-0349">Heme</keyword>
<organism evidence="7 8">
    <name type="scientific">Thalassotalea psychrophila</name>
    <dbReference type="NCBI Taxonomy" id="3065647"/>
    <lineage>
        <taxon>Bacteria</taxon>
        <taxon>Pseudomonadati</taxon>
        <taxon>Pseudomonadota</taxon>
        <taxon>Gammaproteobacteria</taxon>
        <taxon>Alteromonadales</taxon>
        <taxon>Colwelliaceae</taxon>
        <taxon>Thalassotalea</taxon>
    </lineage>
</organism>
<dbReference type="InterPro" id="IPR011989">
    <property type="entry name" value="ARM-like"/>
</dbReference>
<feature type="chain" id="PRO_5046527327" evidence="5">
    <location>
        <begin position="24"/>
        <end position="781"/>
    </location>
</feature>
<keyword evidence="5" id="KW-0732">Signal</keyword>
<dbReference type="RefSeq" id="WP_348391902.1">
    <property type="nucleotide sequence ID" value="NZ_CP134145.1"/>
</dbReference>
<evidence type="ECO:0000256" key="1">
    <source>
        <dbReference type="ARBA" id="ARBA00022617"/>
    </source>
</evidence>
<dbReference type="PANTHER" id="PTHR33546">
    <property type="entry name" value="LARGE, MULTIFUNCTIONAL SECRETED PROTEIN-RELATED"/>
    <property type="match status" value="1"/>
</dbReference>
<dbReference type="SUPFAM" id="SSF48371">
    <property type="entry name" value="ARM repeat"/>
    <property type="match status" value="1"/>
</dbReference>
<dbReference type="InterPro" id="IPR011041">
    <property type="entry name" value="Quinoprot_gluc/sorb_DH_b-prop"/>
</dbReference>
<dbReference type="SUPFAM" id="SSF50952">
    <property type="entry name" value="Soluble quinoprotein glucose dehydrogenase"/>
    <property type="match status" value="1"/>
</dbReference>
<evidence type="ECO:0000256" key="4">
    <source>
        <dbReference type="PROSITE-ProRule" id="PRU00433"/>
    </source>
</evidence>
<keyword evidence="2 4" id="KW-0479">Metal-binding</keyword>
<evidence type="ECO:0000313" key="8">
    <source>
        <dbReference type="Proteomes" id="UP001258994"/>
    </source>
</evidence>
<accession>A0ABY9TVC5</accession>
<reference evidence="8" key="1">
    <citation type="submission" date="2023-09" db="EMBL/GenBank/DDBJ databases">
        <authorList>
            <person name="Li S."/>
            <person name="Li X."/>
            <person name="Zhang C."/>
            <person name="Zhao Z."/>
        </authorList>
    </citation>
    <scope>NUCLEOTIDE SEQUENCE [LARGE SCALE GENOMIC DNA]</scope>
    <source>
        <strain evidence="8">SQ149</strain>
    </source>
</reference>
<evidence type="ECO:0000259" key="6">
    <source>
        <dbReference type="PROSITE" id="PS51007"/>
    </source>
</evidence>
<dbReference type="EMBL" id="CP134145">
    <property type="protein sequence ID" value="WNC72787.1"/>
    <property type="molecule type" value="Genomic_DNA"/>
</dbReference>
<dbReference type="InterPro" id="IPR055557">
    <property type="entry name" value="DUF7133"/>
</dbReference>
<proteinExistence type="predicted"/>
<feature type="signal peptide" evidence="5">
    <location>
        <begin position="1"/>
        <end position="23"/>
    </location>
</feature>
<dbReference type="Proteomes" id="UP001258994">
    <property type="component" value="Chromosome"/>
</dbReference>
<evidence type="ECO:0000256" key="2">
    <source>
        <dbReference type="ARBA" id="ARBA00022723"/>
    </source>
</evidence>
<evidence type="ECO:0000313" key="7">
    <source>
        <dbReference type="EMBL" id="WNC72787.1"/>
    </source>
</evidence>
<feature type="domain" description="Cytochrome c" evidence="6">
    <location>
        <begin position="649"/>
        <end position="745"/>
    </location>
</feature>
<dbReference type="PROSITE" id="PS51257">
    <property type="entry name" value="PROKAR_LIPOPROTEIN"/>
    <property type="match status" value="1"/>
</dbReference>
<gene>
    <name evidence="7" type="ORF">RGQ13_02095</name>
</gene>
<dbReference type="SUPFAM" id="SSF46626">
    <property type="entry name" value="Cytochrome c"/>
    <property type="match status" value="1"/>
</dbReference>
<evidence type="ECO:0000256" key="3">
    <source>
        <dbReference type="ARBA" id="ARBA00023004"/>
    </source>
</evidence>
<sequence>MTKVKWFSLLLCIFLLGACQHHEDENSDGEHVHGAGYADWINGPTSDPLSPADALKSFNIQKGLTIETFAAEPLVQDPVLISFDAKGRAWVAEMTNFMLDVAGTGQTNPEGNIVIVEDTDGDNIADKRTVFLNNIVLPRTIAHVKGGILFADNESLYFAPNVNDKAGKVVMVDPTFAQGGNVEHKTNGLVLGPDNWLYNAESDKRYRVYPLSQELPIHAKELYRNKYWKIALSKTDYRGQWGISTDDYGRLFYNRNSFPMMTDNYRPNIAARNKNFIIKEKIQSNVSGREVYPSRETPGINRAYYTGKLDENNTMMTADAASGPVIFRGTALQALYGQAIFPEPAGHLVSAIRLSDSDGQVTGKPFYHKTELLTSQDERFRPVNTHTAPDGSLFIVDMYRGIIQDRTYLTRYLSEYILNKKLDEGVHMGRIYRVRQQGSSLTPIRDLSELSSKALVETLNDENGFYRDTARRLLIERQDKSIITALEQLALSADKDYMQLGALWSLEGLDAISVNLLAQLIKDPSNKVKVHAIRHGEMLSSQAQQTLLTAIKRNGLLESHSYEIAAELIAALPLYQTQDSLPLLASLAAKWQKQPMTNAIALSGLEGKEQAFIASLTDIKTQEKMKTLFAKKPKKVKAMKTHLTGTDLDIYKRGMKIYKSKGACNGCHGTNGEGIAFAGPPLAESEWVTGSPERLAALLLNGLTGPVHVKGKLYDPGIAMPGIKDSFGVSLAEMTALMAYLRNSWGNKGSLLTITEVYKVDAQTKDRKGPYTEAELISEFD</sequence>
<dbReference type="NCBIfam" id="TIGR02604">
    <property type="entry name" value="Piru_Ver_Nterm"/>
    <property type="match status" value="1"/>
</dbReference>
<dbReference type="Pfam" id="PF00034">
    <property type="entry name" value="Cytochrom_C"/>
    <property type="match status" value="1"/>
</dbReference>
<dbReference type="Gene3D" id="2.120.10.30">
    <property type="entry name" value="TolB, C-terminal domain"/>
    <property type="match status" value="1"/>
</dbReference>
<dbReference type="InterPro" id="IPR011042">
    <property type="entry name" value="6-blade_b-propeller_TolB-like"/>
</dbReference>
<keyword evidence="8" id="KW-1185">Reference proteome</keyword>
<dbReference type="Gene3D" id="1.10.760.10">
    <property type="entry name" value="Cytochrome c-like domain"/>
    <property type="match status" value="1"/>
</dbReference>
<name>A0ABY9TVC5_9GAMM</name>
<dbReference type="Pfam" id="PF23500">
    <property type="entry name" value="DUF7133"/>
    <property type="match status" value="1"/>
</dbReference>
<dbReference type="InterPro" id="IPR036909">
    <property type="entry name" value="Cyt_c-like_dom_sf"/>
</dbReference>